<dbReference type="EC" id="2.7.4.3" evidence="5 7"/>
<evidence type="ECO:0000256" key="3">
    <source>
        <dbReference type="ARBA" id="ARBA00022741"/>
    </source>
</evidence>
<comment type="function">
    <text evidence="5">Catalyzes the reversible transfer of the terminal phosphate group between ATP and AMP. Plays an important role in cellular energy homeostasis and in adenine nucleotide metabolism.</text>
</comment>
<feature type="binding site" evidence="5">
    <location>
        <begin position="10"/>
        <end position="15"/>
    </location>
    <ligand>
        <name>ATP</name>
        <dbReference type="ChEBI" id="CHEBI:30616"/>
    </ligand>
</feature>
<dbReference type="NCBIfam" id="NF001380">
    <property type="entry name" value="PRK00279.1-2"/>
    <property type="match status" value="1"/>
</dbReference>
<comment type="subunit">
    <text evidence="5 7">Monomer.</text>
</comment>
<comment type="similarity">
    <text evidence="5 6">Belongs to the adenylate kinase family.</text>
</comment>
<dbReference type="Gene3D" id="3.40.50.300">
    <property type="entry name" value="P-loop containing nucleotide triphosphate hydrolases"/>
    <property type="match status" value="1"/>
</dbReference>
<feature type="region of interest" description="LID" evidence="5">
    <location>
        <begin position="126"/>
        <end position="163"/>
    </location>
</feature>
<comment type="domain">
    <text evidence="5">Consists of three domains, a large central CORE domain and two small peripheral domains, NMPbind and LID, which undergo movements during catalysis. The LID domain closes over the site of phosphoryl transfer upon ATP binding. Assembling and dissambling the active center during each catalytic cycle provides an effective means to prevent ATP hydrolysis. Some bacteria have evolved a zinc-coordinating structure that stabilizes the LID domain.</text>
</comment>
<dbReference type="UniPathway" id="UPA00588">
    <property type="reaction ID" value="UER00649"/>
</dbReference>
<feature type="binding site" evidence="5">
    <location>
        <begin position="136"/>
        <end position="137"/>
    </location>
    <ligand>
        <name>ATP</name>
        <dbReference type="ChEBI" id="CHEBI:30616"/>
    </ligand>
</feature>
<dbReference type="InterPro" id="IPR033690">
    <property type="entry name" value="Adenylat_kinase_CS"/>
</dbReference>
<evidence type="ECO:0000256" key="5">
    <source>
        <dbReference type="HAMAP-Rule" id="MF_00235"/>
    </source>
</evidence>
<dbReference type="AlphaFoldDB" id="A0A1F5RHN0"/>
<dbReference type="PROSITE" id="PS00113">
    <property type="entry name" value="ADENYLATE_KINASE"/>
    <property type="match status" value="1"/>
</dbReference>
<dbReference type="FunFam" id="3.40.50.300:FF:000106">
    <property type="entry name" value="Adenylate kinase mitochondrial"/>
    <property type="match status" value="1"/>
</dbReference>
<feature type="binding site" evidence="5">
    <location>
        <position position="127"/>
    </location>
    <ligand>
        <name>ATP</name>
        <dbReference type="ChEBI" id="CHEBI:30616"/>
    </ligand>
</feature>
<dbReference type="InterPro" id="IPR000850">
    <property type="entry name" value="Adenylat/UMP-CMP_kin"/>
</dbReference>
<gene>
    <name evidence="5" type="primary">adk</name>
    <name evidence="9" type="ORF">A2024_11445</name>
</gene>
<comment type="subcellular location">
    <subcellularLocation>
        <location evidence="5 7">Cytoplasm</location>
    </subcellularLocation>
</comment>
<dbReference type="InterPro" id="IPR006259">
    <property type="entry name" value="Adenyl_kin_sub"/>
</dbReference>
<dbReference type="PRINTS" id="PR00094">
    <property type="entry name" value="ADENYLTKNASE"/>
</dbReference>
<feature type="domain" description="Adenylate kinase active site lid" evidence="8">
    <location>
        <begin position="127"/>
        <end position="162"/>
    </location>
</feature>
<dbReference type="PANTHER" id="PTHR23359">
    <property type="entry name" value="NUCLEOTIDE KINASE"/>
    <property type="match status" value="1"/>
</dbReference>
<dbReference type="CDD" id="cd01428">
    <property type="entry name" value="ADK"/>
    <property type="match status" value="1"/>
</dbReference>
<comment type="caution">
    <text evidence="9">The sequence shown here is derived from an EMBL/GenBank/DDBJ whole genome shotgun (WGS) entry which is preliminary data.</text>
</comment>
<dbReference type="NCBIfam" id="NF011100">
    <property type="entry name" value="PRK14527.1"/>
    <property type="match status" value="1"/>
</dbReference>
<feature type="binding site" evidence="5">
    <location>
        <position position="199"/>
    </location>
    <ligand>
        <name>ATP</name>
        <dbReference type="ChEBI" id="CHEBI:30616"/>
    </ligand>
</feature>
<dbReference type="EMBL" id="MFFM01000016">
    <property type="protein sequence ID" value="OGF13531.1"/>
    <property type="molecule type" value="Genomic_DNA"/>
</dbReference>
<sequence>MRIVLFGAPGSGKGTQAAFISRDRRIPHISTGDMLREAARNGTEVGLKARSFMDRGALVPDQVMIEVVAQRLEKDDAQKGFLLDGFPRTVEQAEKLDEILKLRGMSIDVVLWLEVDDRELVKRLTSRRTCPGCGAIYNLLFQAPKIPDRCDKCGSALDQRVDDQPATAKKRLEVYQQQTSPLKDYYLSRGILKKIDGAKTPDQVYSSLKETLWSGRK</sequence>
<dbReference type="GO" id="GO:0008270">
    <property type="term" value="F:zinc ion binding"/>
    <property type="evidence" value="ECO:0007669"/>
    <property type="project" value="UniProtKB-UniRule"/>
</dbReference>
<dbReference type="NCBIfam" id="NF001381">
    <property type="entry name" value="PRK00279.1-3"/>
    <property type="match status" value="1"/>
</dbReference>
<dbReference type="Pfam" id="PF00406">
    <property type="entry name" value="ADK"/>
    <property type="match status" value="1"/>
</dbReference>
<keyword evidence="2 5" id="KW-0545">Nucleotide biosynthesis</keyword>
<dbReference type="HAMAP" id="MF_00235">
    <property type="entry name" value="Adenylate_kinase_Adk"/>
    <property type="match status" value="1"/>
</dbReference>
<evidence type="ECO:0000256" key="4">
    <source>
        <dbReference type="ARBA" id="ARBA00022777"/>
    </source>
</evidence>
<dbReference type="InterPro" id="IPR027417">
    <property type="entry name" value="P-loop_NTPase"/>
</dbReference>
<keyword evidence="3 5" id="KW-0547">Nucleotide-binding</keyword>
<keyword evidence="5" id="KW-0862">Zinc</keyword>
<keyword evidence="4 5" id="KW-0418">Kinase</keyword>
<feature type="binding site" evidence="5">
    <location>
        <position position="31"/>
    </location>
    <ligand>
        <name>AMP</name>
        <dbReference type="ChEBI" id="CHEBI:456215"/>
    </ligand>
</feature>
<feature type="binding site" evidence="5">
    <location>
        <position position="171"/>
    </location>
    <ligand>
        <name>AMP</name>
        <dbReference type="ChEBI" id="CHEBI:456215"/>
    </ligand>
</feature>
<dbReference type="InterPro" id="IPR007862">
    <property type="entry name" value="Adenylate_kinase_lid-dom"/>
</dbReference>
<protein>
    <recommendedName>
        <fullName evidence="5 7">Adenylate kinase</fullName>
        <shortName evidence="5">AK</shortName>
        <ecNumber evidence="5 7">2.7.4.3</ecNumber>
    </recommendedName>
    <alternativeName>
        <fullName evidence="5">ATP-AMP transphosphorylase</fullName>
    </alternativeName>
    <alternativeName>
        <fullName evidence="5">ATP:AMP phosphotransferase</fullName>
    </alternativeName>
    <alternativeName>
        <fullName evidence="5">Adenylate monophosphate kinase</fullName>
    </alternativeName>
</protein>
<evidence type="ECO:0000256" key="7">
    <source>
        <dbReference type="RuleBase" id="RU003331"/>
    </source>
</evidence>
<keyword evidence="5" id="KW-0963">Cytoplasm</keyword>
<feature type="binding site" evidence="5">
    <location>
        <position position="133"/>
    </location>
    <ligand>
        <name>Zn(2+)</name>
        <dbReference type="ChEBI" id="CHEBI:29105"/>
        <note>structural</note>
    </ligand>
</feature>
<comment type="pathway">
    <text evidence="5">Purine metabolism; AMP biosynthesis via salvage pathway; AMP from ADP: step 1/1.</text>
</comment>
<organism evidence="9 10">
    <name type="scientific">Candidatus Edwardsbacteria bacterium GWF2_54_11</name>
    <dbReference type="NCBI Taxonomy" id="1817851"/>
    <lineage>
        <taxon>Bacteria</taxon>
        <taxon>Candidatus Edwardsiibacteriota</taxon>
    </lineage>
</organism>
<keyword evidence="5" id="KW-0479">Metal-binding</keyword>
<feature type="binding site" evidence="5">
    <location>
        <begin position="85"/>
        <end position="88"/>
    </location>
    <ligand>
        <name>AMP</name>
        <dbReference type="ChEBI" id="CHEBI:456215"/>
    </ligand>
</feature>
<keyword evidence="1 5" id="KW-0808">Transferase</keyword>
<name>A0A1F5RHN0_9BACT</name>
<feature type="binding site" evidence="5">
    <location>
        <position position="160"/>
    </location>
    <ligand>
        <name>AMP</name>
        <dbReference type="ChEBI" id="CHEBI:456215"/>
    </ligand>
</feature>
<proteinExistence type="inferred from homology"/>
<dbReference type="Pfam" id="PF05191">
    <property type="entry name" value="ADK_lid"/>
    <property type="match status" value="1"/>
</dbReference>
<dbReference type="Proteomes" id="UP000177230">
    <property type="component" value="Unassembled WGS sequence"/>
</dbReference>
<accession>A0A1F5RHN0</accession>
<feature type="binding site" evidence="5">
    <location>
        <position position="92"/>
    </location>
    <ligand>
        <name>AMP</name>
        <dbReference type="ChEBI" id="CHEBI:456215"/>
    </ligand>
</feature>
<feature type="binding site" evidence="5">
    <location>
        <position position="130"/>
    </location>
    <ligand>
        <name>Zn(2+)</name>
        <dbReference type="ChEBI" id="CHEBI:29105"/>
        <note>structural</note>
    </ligand>
</feature>
<feature type="binding site" evidence="5">
    <location>
        <position position="36"/>
    </location>
    <ligand>
        <name>AMP</name>
        <dbReference type="ChEBI" id="CHEBI:456215"/>
    </ligand>
</feature>
<dbReference type="NCBIfam" id="TIGR01351">
    <property type="entry name" value="adk"/>
    <property type="match status" value="1"/>
</dbReference>
<evidence type="ECO:0000256" key="2">
    <source>
        <dbReference type="ARBA" id="ARBA00022727"/>
    </source>
</evidence>
<evidence type="ECO:0000313" key="9">
    <source>
        <dbReference type="EMBL" id="OGF13531.1"/>
    </source>
</evidence>
<dbReference type="GO" id="GO:0005524">
    <property type="term" value="F:ATP binding"/>
    <property type="evidence" value="ECO:0007669"/>
    <property type="project" value="UniProtKB-UniRule"/>
</dbReference>
<keyword evidence="5 7" id="KW-0067">ATP-binding</keyword>
<evidence type="ECO:0000259" key="8">
    <source>
        <dbReference type="Pfam" id="PF05191"/>
    </source>
</evidence>
<dbReference type="GO" id="GO:0004017">
    <property type="term" value="F:AMP kinase activity"/>
    <property type="evidence" value="ECO:0007669"/>
    <property type="project" value="UniProtKB-UniRule"/>
</dbReference>
<evidence type="ECO:0000256" key="1">
    <source>
        <dbReference type="ARBA" id="ARBA00022679"/>
    </source>
</evidence>
<feature type="region of interest" description="NMP" evidence="5">
    <location>
        <begin position="30"/>
        <end position="59"/>
    </location>
</feature>
<dbReference type="GO" id="GO:0005737">
    <property type="term" value="C:cytoplasm"/>
    <property type="evidence" value="ECO:0007669"/>
    <property type="project" value="UniProtKB-SubCell"/>
</dbReference>
<dbReference type="SUPFAM" id="SSF52540">
    <property type="entry name" value="P-loop containing nucleoside triphosphate hydrolases"/>
    <property type="match status" value="1"/>
</dbReference>
<evidence type="ECO:0000256" key="6">
    <source>
        <dbReference type="RuleBase" id="RU003330"/>
    </source>
</evidence>
<dbReference type="GO" id="GO:0044209">
    <property type="term" value="P:AMP salvage"/>
    <property type="evidence" value="ECO:0007669"/>
    <property type="project" value="UniProtKB-UniRule"/>
</dbReference>
<feature type="binding site" evidence="5">
    <location>
        <position position="150"/>
    </location>
    <ligand>
        <name>Zn(2+)</name>
        <dbReference type="ChEBI" id="CHEBI:29105"/>
        <note>structural</note>
    </ligand>
</feature>
<reference evidence="9 10" key="1">
    <citation type="journal article" date="2016" name="Nat. Commun.">
        <title>Thousands of microbial genomes shed light on interconnected biogeochemical processes in an aquifer system.</title>
        <authorList>
            <person name="Anantharaman K."/>
            <person name="Brown C.T."/>
            <person name="Hug L.A."/>
            <person name="Sharon I."/>
            <person name="Castelle C.J."/>
            <person name="Probst A.J."/>
            <person name="Thomas B.C."/>
            <person name="Singh A."/>
            <person name="Wilkins M.J."/>
            <person name="Karaoz U."/>
            <person name="Brodie E.L."/>
            <person name="Williams K.H."/>
            <person name="Hubbard S.S."/>
            <person name="Banfield J.F."/>
        </authorList>
    </citation>
    <scope>NUCLEOTIDE SEQUENCE [LARGE SCALE GENOMIC DNA]</scope>
</reference>
<evidence type="ECO:0000313" key="10">
    <source>
        <dbReference type="Proteomes" id="UP000177230"/>
    </source>
</evidence>
<feature type="binding site" evidence="5">
    <location>
        <begin position="57"/>
        <end position="59"/>
    </location>
    <ligand>
        <name>AMP</name>
        <dbReference type="ChEBI" id="CHEBI:456215"/>
    </ligand>
</feature>
<comment type="catalytic activity">
    <reaction evidence="5 7">
        <text>AMP + ATP = 2 ADP</text>
        <dbReference type="Rhea" id="RHEA:12973"/>
        <dbReference type="ChEBI" id="CHEBI:30616"/>
        <dbReference type="ChEBI" id="CHEBI:456215"/>
        <dbReference type="ChEBI" id="CHEBI:456216"/>
        <dbReference type="EC" id="2.7.4.3"/>
    </reaction>
</comment>
<feature type="binding site" evidence="5">
    <location>
        <position position="153"/>
    </location>
    <ligand>
        <name>Zn(2+)</name>
        <dbReference type="ChEBI" id="CHEBI:29105"/>
        <note>structural</note>
    </ligand>
</feature>